<dbReference type="InterPro" id="IPR039261">
    <property type="entry name" value="FNR_nucleotide-bd"/>
</dbReference>
<evidence type="ECO:0000256" key="4">
    <source>
        <dbReference type="ARBA" id="ARBA00022723"/>
    </source>
</evidence>
<evidence type="ECO:0000256" key="7">
    <source>
        <dbReference type="ARBA" id="ARBA00023004"/>
    </source>
</evidence>
<dbReference type="Gene3D" id="3.10.20.30">
    <property type="match status" value="1"/>
</dbReference>
<keyword evidence="4" id="KW-0479">Metal-binding</keyword>
<feature type="domain" description="FAD-binding FR-type" evidence="10">
    <location>
        <begin position="1"/>
        <end position="101"/>
    </location>
</feature>
<dbReference type="InterPro" id="IPR001041">
    <property type="entry name" value="2Fe-2S_ferredoxin-type"/>
</dbReference>
<dbReference type="InterPro" id="IPR006058">
    <property type="entry name" value="2Fe2S_fd_BS"/>
</dbReference>
<dbReference type="PROSITE" id="PS51085">
    <property type="entry name" value="2FE2S_FER_2"/>
    <property type="match status" value="1"/>
</dbReference>
<keyword evidence="5" id="KW-0274">FAD</keyword>
<evidence type="ECO:0000256" key="1">
    <source>
        <dbReference type="ARBA" id="ARBA00001974"/>
    </source>
</evidence>
<dbReference type="SUPFAM" id="SSF54292">
    <property type="entry name" value="2Fe-2S ferredoxin-like"/>
    <property type="match status" value="1"/>
</dbReference>
<dbReference type="SUPFAM" id="SSF63380">
    <property type="entry name" value="Riboflavin synthase domain-like"/>
    <property type="match status" value="1"/>
</dbReference>
<dbReference type="GO" id="GO:0050660">
    <property type="term" value="F:flavin adenine dinucleotide binding"/>
    <property type="evidence" value="ECO:0007669"/>
    <property type="project" value="TreeGrafter"/>
</dbReference>
<dbReference type="InterPro" id="IPR017927">
    <property type="entry name" value="FAD-bd_FR_type"/>
</dbReference>
<dbReference type="RefSeq" id="WP_160906862.1">
    <property type="nucleotide sequence ID" value="NZ_WVHS01000002.1"/>
</dbReference>
<dbReference type="InterPro" id="IPR008333">
    <property type="entry name" value="Cbr1-like_FAD-bd_dom"/>
</dbReference>
<organism evidence="11 12">
    <name type="scientific">Hufsiella ginkgonis</name>
    <dbReference type="NCBI Taxonomy" id="2695274"/>
    <lineage>
        <taxon>Bacteria</taxon>
        <taxon>Pseudomonadati</taxon>
        <taxon>Bacteroidota</taxon>
        <taxon>Sphingobacteriia</taxon>
        <taxon>Sphingobacteriales</taxon>
        <taxon>Sphingobacteriaceae</taxon>
        <taxon>Hufsiella</taxon>
    </lineage>
</organism>
<dbReference type="InterPro" id="IPR012675">
    <property type="entry name" value="Beta-grasp_dom_sf"/>
</dbReference>
<keyword evidence="3" id="KW-0001">2Fe-2S</keyword>
<dbReference type="Proteomes" id="UP000451233">
    <property type="component" value="Unassembled WGS sequence"/>
</dbReference>
<evidence type="ECO:0000256" key="3">
    <source>
        <dbReference type="ARBA" id="ARBA00022714"/>
    </source>
</evidence>
<comment type="caution">
    <text evidence="11">The sequence shown here is derived from an EMBL/GenBank/DDBJ whole genome shotgun (WGS) entry which is preliminary data.</text>
</comment>
<dbReference type="GO" id="GO:0046872">
    <property type="term" value="F:metal ion binding"/>
    <property type="evidence" value="ECO:0007669"/>
    <property type="project" value="UniProtKB-KW"/>
</dbReference>
<dbReference type="InterPro" id="IPR001433">
    <property type="entry name" value="OxRdtase_FAD/NAD-bd"/>
</dbReference>
<name>A0A7K1XY15_9SPHI</name>
<keyword evidence="6" id="KW-0560">Oxidoreductase</keyword>
<dbReference type="Pfam" id="PF00175">
    <property type="entry name" value="NAD_binding_1"/>
    <property type="match status" value="1"/>
</dbReference>
<evidence type="ECO:0000313" key="12">
    <source>
        <dbReference type="Proteomes" id="UP000451233"/>
    </source>
</evidence>
<evidence type="ECO:0000256" key="8">
    <source>
        <dbReference type="ARBA" id="ARBA00023014"/>
    </source>
</evidence>
<reference evidence="11 12" key="1">
    <citation type="submission" date="2019-11" db="EMBL/GenBank/DDBJ databases">
        <title>Pedobacter sp. HMF7056 Genome sequencing and assembly.</title>
        <authorList>
            <person name="Kang H."/>
            <person name="Kim H."/>
            <person name="Joh K."/>
        </authorList>
    </citation>
    <scope>NUCLEOTIDE SEQUENCE [LARGE SCALE GENOMIC DNA]</scope>
    <source>
        <strain evidence="11 12">HMF7056</strain>
    </source>
</reference>
<evidence type="ECO:0000256" key="6">
    <source>
        <dbReference type="ARBA" id="ARBA00023002"/>
    </source>
</evidence>
<dbReference type="EMBL" id="WVHS01000002">
    <property type="protein sequence ID" value="MXV15894.1"/>
    <property type="molecule type" value="Genomic_DNA"/>
</dbReference>
<dbReference type="Pfam" id="PF00111">
    <property type="entry name" value="Fer2"/>
    <property type="match status" value="1"/>
</dbReference>
<accession>A0A7K1XY15</accession>
<dbReference type="AlphaFoldDB" id="A0A7K1XY15"/>
<evidence type="ECO:0000259" key="9">
    <source>
        <dbReference type="PROSITE" id="PS51085"/>
    </source>
</evidence>
<gene>
    <name evidence="11" type="ORF">GS398_11305</name>
</gene>
<sequence length="346" mass="39346">MPLRFRIVSIVQETSQAKTYTLEQVGADQVSWEPGQFLTFIFGIDGKELRRSYSIVSLPGEPLQVTIKKVENGAASRYALIHLKEGQEIAALAPAGRFVLTPQKLVQRDIFFIVAGSGITPVLPQLRRLLVAEPQSAIHLFYSNHSEQDTLFMERLTALQRSHPQLQVYWFFSDPASRSFPQRRLNNGILEIMVREKMRFAPGQAVFMICGPFTFMRMARITLIFMHVEEDRIRRENFLPEIMRSSPGTAHHFEDHTVTLEFNGTSYRLPVRHDETILRAAMAHHIPLPYSCEGGVCSTCAARCTRGKVEMTVNEVLTNQDLAEGWILTCTGHPVSENVWITFDVR</sequence>
<dbReference type="PROSITE" id="PS00197">
    <property type="entry name" value="2FE2S_FER_1"/>
    <property type="match status" value="1"/>
</dbReference>
<keyword evidence="2" id="KW-0285">Flavoprotein</keyword>
<evidence type="ECO:0000259" key="10">
    <source>
        <dbReference type="PROSITE" id="PS51384"/>
    </source>
</evidence>
<dbReference type="InterPro" id="IPR017938">
    <property type="entry name" value="Riboflavin_synthase-like_b-brl"/>
</dbReference>
<keyword evidence="12" id="KW-1185">Reference proteome</keyword>
<dbReference type="GO" id="GO:0016491">
    <property type="term" value="F:oxidoreductase activity"/>
    <property type="evidence" value="ECO:0007669"/>
    <property type="project" value="UniProtKB-KW"/>
</dbReference>
<dbReference type="Pfam" id="PF00970">
    <property type="entry name" value="FAD_binding_6"/>
    <property type="match status" value="1"/>
</dbReference>
<keyword evidence="8" id="KW-0411">Iron-sulfur</keyword>
<dbReference type="Gene3D" id="3.40.50.80">
    <property type="entry name" value="Nucleotide-binding domain of ferredoxin-NADP reductase (FNR) module"/>
    <property type="match status" value="1"/>
</dbReference>
<evidence type="ECO:0000256" key="5">
    <source>
        <dbReference type="ARBA" id="ARBA00022827"/>
    </source>
</evidence>
<proteinExistence type="predicted"/>
<dbReference type="SUPFAM" id="SSF52343">
    <property type="entry name" value="Ferredoxin reductase-like, C-terminal NADP-linked domain"/>
    <property type="match status" value="1"/>
</dbReference>
<evidence type="ECO:0000256" key="2">
    <source>
        <dbReference type="ARBA" id="ARBA00022630"/>
    </source>
</evidence>
<dbReference type="InterPro" id="IPR050415">
    <property type="entry name" value="MRET"/>
</dbReference>
<dbReference type="PANTHER" id="PTHR47354:SF8">
    <property type="entry name" value="1,2-PHENYLACETYL-COA EPOXIDASE, SUBUNIT E"/>
    <property type="match status" value="1"/>
</dbReference>
<dbReference type="PANTHER" id="PTHR47354">
    <property type="entry name" value="NADH OXIDOREDUCTASE HCR"/>
    <property type="match status" value="1"/>
</dbReference>
<dbReference type="PROSITE" id="PS51384">
    <property type="entry name" value="FAD_FR"/>
    <property type="match status" value="1"/>
</dbReference>
<dbReference type="CDD" id="cd00207">
    <property type="entry name" value="fer2"/>
    <property type="match status" value="1"/>
</dbReference>
<evidence type="ECO:0000313" key="11">
    <source>
        <dbReference type="EMBL" id="MXV15894.1"/>
    </source>
</evidence>
<dbReference type="GO" id="GO:0051537">
    <property type="term" value="F:2 iron, 2 sulfur cluster binding"/>
    <property type="evidence" value="ECO:0007669"/>
    <property type="project" value="UniProtKB-KW"/>
</dbReference>
<keyword evidence="7" id="KW-0408">Iron</keyword>
<protein>
    <submittedName>
        <fullName evidence="11">2Fe-2S iron-sulfur cluster binding domain-containing protein</fullName>
    </submittedName>
</protein>
<dbReference type="InterPro" id="IPR036010">
    <property type="entry name" value="2Fe-2S_ferredoxin-like_sf"/>
</dbReference>
<feature type="domain" description="2Fe-2S ferredoxin-type" evidence="9">
    <location>
        <begin position="256"/>
        <end position="346"/>
    </location>
</feature>
<comment type="cofactor">
    <cofactor evidence="1">
        <name>FAD</name>
        <dbReference type="ChEBI" id="CHEBI:57692"/>
    </cofactor>
</comment>
<dbReference type="Gene3D" id="2.40.30.10">
    <property type="entry name" value="Translation factors"/>
    <property type="match status" value="1"/>
</dbReference>